<evidence type="ECO:0000256" key="8">
    <source>
        <dbReference type="ARBA" id="ARBA00023136"/>
    </source>
</evidence>
<evidence type="ECO:0000256" key="13">
    <source>
        <dbReference type="ARBA" id="ARBA00037126"/>
    </source>
</evidence>
<comment type="similarity">
    <text evidence="2">Belongs to the glycosyl hydrolase 5 (cellulase A) family.</text>
</comment>
<evidence type="ECO:0000256" key="7">
    <source>
        <dbReference type="ARBA" id="ARBA00022989"/>
    </source>
</evidence>
<keyword evidence="20" id="KW-1185">Reference proteome</keyword>
<evidence type="ECO:0000256" key="12">
    <source>
        <dbReference type="ARBA" id="ARBA00036824"/>
    </source>
</evidence>
<evidence type="ECO:0000256" key="1">
    <source>
        <dbReference type="ARBA" id="ARBA00004401"/>
    </source>
</evidence>
<keyword evidence="6" id="KW-0735">Signal-anchor</keyword>
<dbReference type="Gene3D" id="3.20.20.80">
    <property type="entry name" value="Glycosidases"/>
    <property type="match status" value="1"/>
</dbReference>
<proteinExistence type="inferred from homology"/>
<protein>
    <recommendedName>
        <fullName evidence="14">glucan 1,3-beta-glucosidase</fullName>
        <ecNumber evidence="14">3.2.1.58</ecNumber>
    </recommendedName>
    <alternativeName>
        <fullName evidence="15">Exo-1,3-beta-glucanase D</fullName>
    </alternativeName>
</protein>
<keyword evidence="9" id="KW-0325">Glycoprotein</keyword>
<feature type="compositionally biased region" description="Low complexity" evidence="16">
    <location>
        <begin position="105"/>
        <end position="117"/>
    </location>
</feature>
<keyword evidence="7 17" id="KW-1133">Transmembrane helix</keyword>
<feature type="transmembrane region" description="Helical" evidence="17">
    <location>
        <begin position="74"/>
        <end position="98"/>
    </location>
</feature>
<dbReference type="InterPro" id="IPR017853">
    <property type="entry name" value="GH"/>
</dbReference>
<feature type="region of interest" description="Disordered" evidence="16">
    <location>
        <begin position="105"/>
        <end position="124"/>
    </location>
</feature>
<dbReference type="InterPro" id="IPR050386">
    <property type="entry name" value="Glycosyl_hydrolase_5"/>
</dbReference>
<feature type="domain" description="Glycoside hydrolase family 5" evidence="18">
    <location>
        <begin position="235"/>
        <end position="464"/>
    </location>
</feature>
<evidence type="ECO:0000256" key="11">
    <source>
        <dbReference type="ARBA" id="ARBA00023316"/>
    </source>
</evidence>
<sequence length="716" mass="75887">MSTGMQELEHLRLSNDFPHPQPQYARASPSFGPSRTDSPASGPLLPTAAPVDDEDSEEDEGGVHEEGKQRRRPLIALGALAALAIIVLAVVLPVYFVVIKKPKSSSSASASKPDSTSSGGGSTSGGVVAAITGADGSVVTAADGSTFVYNNSFGGYWLADPTNPFALGARANSWTPPLNQSWTWGTDRVYGVNLGGWFVLEPFIAPALFQAYPSATDEWSLAALMRADGTLQATMEKHYDTFITEQDIAQIAGAGLNWVRVPIPFWAISTWQDVGSDSPGGPPVAEPFLEGVCWKYIVRLLGWARKYGIRVNLDLHTVPGSQNGYNHSGRGGQINWLNGIMGVANAQRTIDYIRIIAEFIAQPEYKEVVGMFGVINEARLMVIGRPQLTAFYLQVHDMIRNITGRGEGKGPYISVHDGFDGLSEWAGFLPGSDRVILDTHPYFAFSGSPNTQPIATGEDPANAGGQWPQLACNSWGSSINNSRSNFGVTVAGEWSNGYNDCGLFLDGVGGTPHYGGDCSFWEDSSQWNASVKAGVAQFSLASMDAMGDWFFWTWKIGAAADGVVRSPLWSYQLGLQGGWMPTDPRTAFGKCAAIGVRGSPFDGTFSAWQTGGAGAGTIDATVTQQFGVWPPATISNVDAGALTVLPTYTATGSVATLTYITPSVTRSTVTPTVTPGNGWFNAGDTAPGVTAVAGCTYPDAWSALNLPAPTTLCKGS</sequence>
<keyword evidence="11" id="KW-0961">Cell wall biogenesis/degradation</keyword>
<keyword evidence="4 17" id="KW-0812">Transmembrane</keyword>
<evidence type="ECO:0000256" key="4">
    <source>
        <dbReference type="ARBA" id="ARBA00022692"/>
    </source>
</evidence>
<keyword evidence="5 19" id="KW-0378">Hydrolase</keyword>
<organism evidence="19 20">
    <name type="scientific">Mycena belliarum</name>
    <dbReference type="NCBI Taxonomy" id="1033014"/>
    <lineage>
        <taxon>Eukaryota</taxon>
        <taxon>Fungi</taxon>
        <taxon>Dikarya</taxon>
        <taxon>Basidiomycota</taxon>
        <taxon>Agaricomycotina</taxon>
        <taxon>Agaricomycetes</taxon>
        <taxon>Agaricomycetidae</taxon>
        <taxon>Agaricales</taxon>
        <taxon>Marasmiineae</taxon>
        <taxon>Mycenaceae</taxon>
        <taxon>Mycena</taxon>
    </lineage>
</organism>
<evidence type="ECO:0000256" key="9">
    <source>
        <dbReference type="ARBA" id="ARBA00023180"/>
    </source>
</evidence>
<dbReference type="EC" id="3.2.1.58" evidence="14"/>
<dbReference type="GO" id="GO:0004338">
    <property type="term" value="F:glucan exo-1,3-beta-glucosidase activity"/>
    <property type="evidence" value="ECO:0007669"/>
    <property type="project" value="UniProtKB-EC"/>
</dbReference>
<feature type="region of interest" description="Disordered" evidence="16">
    <location>
        <begin position="1"/>
        <end position="69"/>
    </location>
</feature>
<evidence type="ECO:0000256" key="10">
    <source>
        <dbReference type="ARBA" id="ARBA00023295"/>
    </source>
</evidence>
<dbReference type="Proteomes" id="UP001222325">
    <property type="component" value="Unassembled WGS sequence"/>
</dbReference>
<comment type="subcellular location">
    <subcellularLocation>
        <location evidence="1">Cell membrane</location>
        <topology evidence="1">Single-pass type II membrane protein</topology>
    </subcellularLocation>
</comment>
<dbReference type="Pfam" id="PF00150">
    <property type="entry name" value="Cellulase"/>
    <property type="match status" value="1"/>
</dbReference>
<dbReference type="SUPFAM" id="SSF51445">
    <property type="entry name" value="(Trans)glycosidases"/>
    <property type="match status" value="1"/>
</dbReference>
<feature type="compositionally biased region" description="Acidic residues" evidence="16">
    <location>
        <begin position="51"/>
        <end position="60"/>
    </location>
</feature>
<evidence type="ECO:0000256" key="2">
    <source>
        <dbReference type="ARBA" id="ARBA00005641"/>
    </source>
</evidence>
<reference evidence="19" key="1">
    <citation type="submission" date="2023-03" db="EMBL/GenBank/DDBJ databases">
        <title>Massive genome expansion in bonnet fungi (Mycena s.s.) driven by repeated elements and novel gene families across ecological guilds.</title>
        <authorList>
            <consortium name="Lawrence Berkeley National Laboratory"/>
            <person name="Harder C.B."/>
            <person name="Miyauchi S."/>
            <person name="Viragh M."/>
            <person name="Kuo A."/>
            <person name="Thoen E."/>
            <person name="Andreopoulos B."/>
            <person name="Lu D."/>
            <person name="Skrede I."/>
            <person name="Drula E."/>
            <person name="Henrissat B."/>
            <person name="Morin E."/>
            <person name="Kohler A."/>
            <person name="Barry K."/>
            <person name="LaButti K."/>
            <person name="Morin E."/>
            <person name="Salamov A."/>
            <person name="Lipzen A."/>
            <person name="Mereny Z."/>
            <person name="Hegedus B."/>
            <person name="Baldrian P."/>
            <person name="Stursova M."/>
            <person name="Weitz H."/>
            <person name="Taylor A."/>
            <person name="Grigoriev I.V."/>
            <person name="Nagy L.G."/>
            <person name="Martin F."/>
            <person name="Kauserud H."/>
        </authorList>
    </citation>
    <scope>NUCLEOTIDE SEQUENCE</scope>
    <source>
        <strain evidence="19">CBHHK173m</strain>
    </source>
</reference>
<evidence type="ECO:0000256" key="16">
    <source>
        <dbReference type="SAM" id="MobiDB-lite"/>
    </source>
</evidence>
<comment type="function">
    <text evidence="13">Glucosidase involved in the degradation of cellulosic biomass. Active on lichenan.</text>
</comment>
<evidence type="ECO:0000313" key="19">
    <source>
        <dbReference type="EMBL" id="KAJ7066845.1"/>
    </source>
</evidence>
<comment type="catalytic activity">
    <reaction evidence="12">
        <text>Successive hydrolysis of beta-D-glucose units from the non-reducing ends of (1-&gt;3)-beta-D-glucans, releasing alpha-glucose.</text>
        <dbReference type="EC" id="3.2.1.58"/>
    </reaction>
</comment>
<evidence type="ECO:0000313" key="20">
    <source>
        <dbReference type="Proteomes" id="UP001222325"/>
    </source>
</evidence>
<comment type="caution">
    <text evidence="19">The sequence shown here is derived from an EMBL/GenBank/DDBJ whole genome shotgun (WGS) entry which is preliminary data.</text>
</comment>
<keyword evidence="3" id="KW-1003">Cell membrane</keyword>
<gene>
    <name evidence="19" type="ORF">B0H15DRAFT_872230</name>
</gene>
<evidence type="ECO:0000256" key="14">
    <source>
        <dbReference type="ARBA" id="ARBA00038929"/>
    </source>
</evidence>
<dbReference type="InterPro" id="IPR001547">
    <property type="entry name" value="Glyco_hydro_5"/>
</dbReference>
<dbReference type="PANTHER" id="PTHR31297:SF34">
    <property type="entry name" value="GLUCAN 1,3-BETA-GLUCOSIDASE 2"/>
    <property type="match status" value="1"/>
</dbReference>
<evidence type="ECO:0000256" key="5">
    <source>
        <dbReference type="ARBA" id="ARBA00022801"/>
    </source>
</evidence>
<dbReference type="GO" id="GO:0005576">
    <property type="term" value="C:extracellular region"/>
    <property type="evidence" value="ECO:0007669"/>
    <property type="project" value="TreeGrafter"/>
</dbReference>
<evidence type="ECO:0000256" key="3">
    <source>
        <dbReference type="ARBA" id="ARBA00022475"/>
    </source>
</evidence>
<dbReference type="PANTHER" id="PTHR31297">
    <property type="entry name" value="GLUCAN ENDO-1,6-BETA-GLUCOSIDASE B"/>
    <property type="match status" value="1"/>
</dbReference>
<evidence type="ECO:0000259" key="18">
    <source>
        <dbReference type="Pfam" id="PF00150"/>
    </source>
</evidence>
<dbReference type="GO" id="GO:0009251">
    <property type="term" value="P:glucan catabolic process"/>
    <property type="evidence" value="ECO:0007669"/>
    <property type="project" value="TreeGrafter"/>
</dbReference>
<dbReference type="AlphaFoldDB" id="A0AAD6XDK1"/>
<evidence type="ECO:0000256" key="6">
    <source>
        <dbReference type="ARBA" id="ARBA00022968"/>
    </source>
</evidence>
<dbReference type="EMBL" id="JARJCN010000160">
    <property type="protein sequence ID" value="KAJ7066845.1"/>
    <property type="molecule type" value="Genomic_DNA"/>
</dbReference>
<name>A0AAD6XDK1_9AGAR</name>
<dbReference type="GO" id="GO:0005886">
    <property type="term" value="C:plasma membrane"/>
    <property type="evidence" value="ECO:0007669"/>
    <property type="project" value="UniProtKB-SubCell"/>
</dbReference>
<dbReference type="GO" id="GO:0009986">
    <property type="term" value="C:cell surface"/>
    <property type="evidence" value="ECO:0007669"/>
    <property type="project" value="TreeGrafter"/>
</dbReference>
<dbReference type="GO" id="GO:0071555">
    <property type="term" value="P:cell wall organization"/>
    <property type="evidence" value="ECO:0007669"/>
    <property type="project" value="UniProtKB-KW"/>
</dbReference>
<evidence type="ECO:0000256" key="17">
    <source>
        <dbReference type="SAM" id="Phobius"/>
    </source>
</evidence>
<keyword evidence="10" id="KW-0326">Glycosidase</keyword>
<evidence type="ECO:0000256" key="15">
    <source>
        <dbReference type="ARBA" id="ARBA00041260"/>
    </source>
</evidence>
<keyword evidence="8 17" id="KW-0472">Membrane</keyword>
<accession>A0AAD6XDK1</accession>